<protein>
    <submittedName>
        <fullName evidence="1">Uncharacterized protein</fullName>
    </submittedName>
</protein>
<comment type="caution">
    <text evidence="1">The sequence shown here is derived from an EMBL/GenBank/DDBJ whole genome shotgun (WGS) entry which is preliminary data.</text>
</comment>
<dbReference type="GeneID" id="90167405"/>
<reference evidence="1" key="1">
    <citation type="submission" date="2023-02" db="EMBL/GenBank/DDBJ databases">
        <title>Description of Herbaspirillum huttiense subsp. nephrolepsisexaltata and Herbaspirillum huttiense subsp. lycopersicon.</title>
        <authorList>
            <person name="Poudel M."/>
            <person name="Sharma A."/>
            <person name="Goss E."/>
            <person name="Tapia J.H."/>
            <person name="Harmon C.M."/>
            <person name="Jones J.B."/>
        </authorList>
    </citation>
    <scope>NUCLEOTIDE SEQUENCE</scope>
    <source>
        <strain evidence="1">NC40101</strain>
    </source>
</reference>
<dbReference type="EMBL" id="JAVRAA010000007">
    <property type="protein sequence ID" value="MDT0338213.1"/>
    <property type="molecule type" value="Genomic_DNA"/>
</dbReference>
<accession>A0AAE4G9V7</accession>
<proteinExistence type="predicted"/>
<dbReference type="RefSeq" id="WP_157845750.1">
    <property type="nucleotide sequence ID" value="NZ_JAVLSM010000008.1"/>
</dbReference>
<organism evidence="1">
    <name type="scientific">Herbaspirillum huttiense subsp. nephrolepidis</name>
    <dbReference type="NCBI Taxonomy" id="3075126"/>
    <lineage>
        <taxon>Bacteria</taxon>
        <taxon>Pseudomonadati</taxon>
        <taxon>Pseudomonadota</taxon>
        <taxon>Betaproteobacteria</taxon>
        <taxon>Burkholderiales</taxon>
        <taxon>Oxalobacteraceae</taxon>
        <taxon>Herbaspirillum</taxon>
    </lineage>
</organism>
<name>A0AAE4G9V7_9BURK</name>
<sequence length="56" mass="6666">MLSMKHREKIDRSVGQTTRLVDQWQRERLHAQVLRDAAQDKLTLQPARRKWSAPDL</sequence>
<evidence type="ECO:0000313" key="1">
    <source>
        <dbReference type="EMBL" id="MDT0338213.1"/>
    </source>
</evidence>
<dbReference type="AlphaFoldDB" id="A0AAE4G9V7"/>
<gene>
    <name evidence="1" type="ORF">RJN63_15320</name>
</gene>